<feature type="compositionally biased region" description="Low complexity" evidence="1">
    <location>
        <begin position="38"/>
        <end position="47"/>
    </location>
</feature>
<keyword evidence="4" id="KW-1185">Reference proteome</keyword>
<proteinExistence type="predicted"/>
<evidence type="ECO:0000313" key="3">
    <source>
        <dbReference type="EMBL" id="MBR0797583.1"/>
    </source>
</evidence>
<comment type="caution">
    <text evidence="3">The sequence shown here is derived from an EMBL/GenBank/DDBJ whole genome shotgun (WGS) entry which is preliminary data.</text>
</comment>
<sequence>MIGPSGLLGTNARAVAPLLVVLCLSGCAATTEYVSTPEAAASPTPEAGSLPPAAPTATSTRELSVTERATLADAFAASLSNPEGVKFKWTRIPVVTGEGRRSFDYCAQLNAQNDKGAYQGLQPFLATIIVENGVVTGGAIATTGTRSAGRDSALVPALCRQKGLDPFA</sequence>
<organism evidence="3 4">
    <name type="scientific">Bradyrhizobium jicamae</name>
    <dbReference type="NCBI Taxonomy" id="280332"/>
    <lineage>
        <taxon>Bacteria</taxon>
        <taxon>Pseudomonadati</taxon>
        <taxon>Pseudomonadota</taxon>
        <taxon>Alphaproteobacteria</taxon>
        <taxon>Hyphomicrobiales</taxon>
        <taxon>Nitrobacteraceae</taxon>
        <taxon>Bradyrhizobium</taxon>
    </lineage>
</organism>
<reference evidence="4" key="1">
    <citation type="journal article" date="2021" name="ISME J.">
        <title>Evolutionary origin and ecological implication of a unique nif island in free-living Bradyrhizobium lineages.</title>
        <authorList>
            <person name="Tao J."/>
        </authorList>
    </citation>
    <scope>NUCLEOTIDE SEQUENCE [LARGE SCALE GENOMIC DNA]</scope>
    <source>
        <strain evidence="4">SZCCT0434</strain>
    </source>
</reference>
<name>A0ABS5FLB9_9BRAD</name>
<accession>A0ABS5FLB9</accession>
<feature type="signal peptide" evidence="2">
    <location>
        <begin position="1"/>
        <end position="28"/>
    </location>
</feature>
<evidence type="ECO:0000313" key="4">
    <source>
        <dbReference type="Proteomes" id="UP001315278"/>
    </source>
</evidence>
<feature type="chain" id="PRO_5047094292" evidence="2">
    <location>
        <begin position="29"/>
        <end position="168"/>
    </location>
</feature>
<dbReference type="RefSeq" id="WP_212493409.1">
    <property type="nucleotide sequence ID" value="NZ_JAFCJH010000019.1"/>
</dbReference>
<evidence type="ECO:0000256" key="2">
    <source>
        <dbReference type="SAM" id="SignalP"/>
    </source>
</evidence>
<dbReference type="Proteomes" id="UP001315278">
    <property type="component" value="Unassembled WGS sequence"/>
</dbReference>
<gene>
    <name evidence="3" type="ORF">JQ615_19530</name>
</gene>
<keyword evidence="2" id="KW-0732">Signal</keyword>
<dbReference type="EMBL" id="JAFCJH010000019">
    <property type="protein sequence ID" value="MBR0797583.1"/>
    <property type="molecule type" value="Genomic_DNA"/>
</dbReference>
<evidence type="ECO:0000256" key="1">
    <source>
        <dbReference type="SAM" id="MobiDB-lite"/>
    </source>
</evidence>
<feature type="region of interest" description="Disordered" evidence="1">
    <location>
        <begin position="38"/>
        <end position="61"/>
    </location>
</feature>
<protein>
    <submittedName>
        <fullName evidence="3">Uncharacterized protein</fullName>
    </submittedName>
</protein>